<dbReference type="EMBL" id="CM023489">
    <property type="protein sequence ID" value="KAH6921535.1"/>
    <property type="molecule type" value="Genomic_DNA"/>
</dbReference>
<comment type="caution">
    <text evidence="1">The sequence shown here is derived from an EMBL/GenBank/DDBJ whole genome shotgun (WGS) entry which is preliminary data.</text>
</comment>
<gene>
    <name evidence="1" type="ORF">HPB50_002174</name>
</gene>
<accession>A0ACB7RH96</accession>
<name>A0ACB7RH96_HYAAI</name>
<sequence length="330" mass="37014">MPDGKEFAFRLLMLVTLAFVGVTSHQRTATSAFRLLPGMKSDLNPMLRPKALSTLFITKQAVSIGSGVLVERSGLDRLRTHCHGLLTKFARNLLRHVFSPEELQGKSLYGKGSNRHKDDPPKEGLDPARLDAVIGVQDPYNHRGIVASEMMDLPSSNVNGTSGNPVQTSGNAQTASTVATNRYLSAHDYMPCCAAPPVSYFPQHHVDSSSRVPYPYVIVGALPELAFRMPCNHIVCPNCYLNYFEWTIRYTKPNRRTGEEGPEVEWCPADWTRFEKRSLVMERMSFERLLKELVCCSNAAYGCNYRCELRYLRAYDIRCPYGPGTSALRI</sequence>
<protein>
    <submittedName>
        <fullName evidence="1">Uncharacterized protein</fullName>
    </submittedName>
</protein>
<keyword evidence="2" id="KW-1185">Reference proteome</keyword>
<evidence type="ECO:0000313" key="2">
    <source>
        <dbReference type="Proteomes" id="UP000821845"/>
    </source>
</evidence>
<evidence type="ECO:0000313" key="1">
    <source>
        <dbReference type="EMBL" id="KAH6921535.1"/>
    </source>
</evidence>
<reference evidence="1" key="1">
    <citation type="submission" date="2020-05" db="EMBL/GenBank/DDBJ databases">
        <title>Large-scale comparative analyses of tick genomes elucidate their genetic diversity and vector capacities.</title>
        <authorList>
            <person name="Jia N."/>
            <person name="Wang J."/>
            <person name="Shi W."/>
            <person name="Du L."/>
            <person name="Sun Y."/>
            <person name="Zhan W."/>
            <person name="Jiang J."/>
            <person name="Wang Q."/>
            <person name="Zhang B."/>
            <person name="Ji P."/>
            <person name="Sakyi L.B."/>
            <person name="Cui X."/>
            <person name="Yuan T."/>
            <person name="Jiang B."/>
            <person name="Yang W."/>
            <person name="Lam T.T.-Y."/>
            <person name="Chang Q."/>
            <person name="Ding S."/>
            <person name="Wang X."/>
            <person name="Zhu J."/>
            <person name="Ruan X."/>
            <person name="Zhao L."/>
            <person name="Wei J."/>
            <person name="Que T."/>
            <person name="Du C."/>
            <person name="Cheng J."/>
            <person name="Dai P."/>
            <person name="Han X."/>
            <person name="Huang E."/>
            <person name="Gao Y."/>
            <person name="Liu J."/>
            <person name="Shao H."/>
            <person name="Ye R."/>
            <person name="Li L."/>
            <person name="Wei W."/>
            <person name="Wang X."/>
            <person name="Wang C."/>
            <person name="Yang T."/>
            <person name="Huo Q."/>
            <person name="Li W."/>
            <person name="Guo W."/>
            <person name="Chen H."/>
            <person name="Zhou L."/>
            <person name="Ni X."/>
            <person name="Tian J."/>
            <person name="Zhou Y."/>
            <person name="Sheng Y."/>
            <person name="Liu T."/>
            <person name="Pan Y."/>
            <person name="Xia L."/>
            <person name="Li J."/>
            <person name="Zhao F."/>
            <person name="Cao W."/>
        </authorList>
    </citation>
    <scope>NUCLEOTIDE SEQUENCE</scope>
    <source>
        <strain evidence="1">Hyas-2018</strain>
    </source>
</reference>
<dbReference type="Proteomes" id="UP000821845">
    <property type="component" value="Chromosome 9"/>
</dbReference>
<organism evidence="1 2">
    <name type="scientific">Hyalomma asiaticum</name>
    <name type="common">Tick</name>
    <dbReference type="NCBI Taxonomy" id="266040"/>
    <lineage>
        <taxon>Eukaryota</taxon>
        <taxon>Metazoa</taxon>
        <taxon>Ecdysozoa</taxon>
        <taxon>Arthropoda</taxon>
        <taxon>Chelicerata</taxon>
        <taxon>Arachnida</taxon>
        <taxon>Acari</taxon>
        <taxon>Parasitiformes</taxon>
        <taxon>Ixodida</taxon>
        <taxon>Ixodoidea</taxon>
        <taxon>Ixodidae</taxon>
        <taxon>Hyalomminae</taxon>
        <taxon>Hyalomma</taxon>
    </lineage>
</organism>
<proteinExistence type="predicted"/>